<dbReference type="InterPro" id="IPR050275">
    <property type="entry name" value="PGM_Phosphatase"/>
</dbReference>
<feature type="binding site" evidence="2">
    <location>
        <begin position="24"/>
        <end position="25"/>
    </location>
    <ligand>
        <name>substrate</name>
    </ligand>
</feature>
<keyword evidence="3" id="KW-0413">Isomerase</keyword>
<dbReference type="RefSeq" id="WP_041017045.1">
    <property type="nucleotide sequence ID" value="NZ_CCEJ010000003.1"/>
</dbReference>
<dbReference type="PANTHER" id="PTHR48100">
    <property type="entry name" value="BROAD-SPECIFICITY PHOSPHATASE YOR283W-RELATED"/>
    <property type="match status" value="1"/>
</dbReference>
<proteinExistence type="predicted"/>
<dbReference type="STRING" id="1437425.CSEC_0749"/>
<dbReference type="SUPFAM" id="SSF53254">
    <property type="entry name" value="Phosphoglycerate mutase-like"/>
    <property type="match status" value="1"/>
</dbReference>
<evidence type="ECO:0000313" key="4">
    <source>
        <dbReference type="Proteomes" id="UP000031552"/>
    </source>
</evidence>
<dbReference type="CDD" id="cd07067">
    <property type="entry name" value="HP_PGM_like"/>
    <property type="match status" value="1"/>
</dbReference>
<evidence type="ECO:0000313" key="3">
    <source>
        <dbReference type="EMBL" id="CDR33580.1"/>
    </source>
</evidence>
<dbReference type="EMBL" id="CCEJ010000003">
    <property type="protein sequence ID" value="CDR33580.1"/>
    <property type="molecule type" value="Genomic_DNA"/>
</dbReference>
<name>A0A090D0Z9_9BACT</name>
<evidence type="ECO:0000256" key="1">
    <source>
        <dbReference type="PIRSR" id="PIRSR613078-1"/>
    </source>
</evidence>
<sequence>MGDKPEIFLVRHGETEWSKLGKHTGVSDIPLTENGLREAKKLGETLLQKESFEVVYSSPLLRALETCNASGFGDQVKIDNDLMEWNYGIYEGVPTTEIRKKIPNWTVFTHPVPNGETLEEITTRADRIVSKLRNVKTKALLFSSGHILRILTARWLGLPGKKGACFTLSTNSLSILSYERENPVIKLWNKTLEE</sequence>
<feature type="active site" description="Tele-phosphohistidine intermediate" evidence="1">
    <location>
        <position position="12"/>
    </location>
</feature>
<organism evidence="3 4">
    <name type="scientific">Candidatus Criblamydia sequanensis CRIB-18</name>
    <dbReference type="NCBI Taxonomy" id="1437425"/>
    <lineage>
        <taxon>Bacteria</taxon>
        <taxon>Pseudomonadati</taxon>
        <taxon>Chlamydiota</taxon>
        <taxon>Chlamydiia</taxon>
        <taxon>Parachlamydiales</taxon>
        <taxon>Candidatus Criblamydiaceae</taxon>
        <taxon>Candidatus Criblamydia</taxon>
    </lineage>
</organism>
<dbReference type="OrthoDB" id="9782128at2"/>
<dbReference type="Pfam" id="PF00300">
    <property type="entry name" value="His_Phos_1"/>
    <property type="match status" value="1"/>
</dbReference>
<dbReference type="InterPro" id="IPR029033">
    <property type="entry name" value="His_PPase_superfam"/>
</dbReference>
<feature type="binding site" evidence="2">
    <location>
        <begin position="84"/>
        <end position="87"/>
    </location>
    <ligand>
        <name>substrate</name>
    </ligand>
</feature>
<dbReference type="Proteomes" id="UP000031552">
    <property type="component" value="Unassembled WGS sequence"/>
</dbReference>
<feature type="active site" description="Proton donor/acceptor" evidence="1">
    <location>
        <position position="84"/>
    </location>
</feature>
<evidence type="ECO:0000256" key="2">
    <source>
        <dbReference type="PIRSR" id="PIRSR613078-2"/>
    </source>
</evidence>
<comment type="caution">
    <text evidence="3">The sequence shown here is derived from an EMBL/GenBank/DDBJ whole genome shotgun (WGS) entry which is preliminary data.</text>
</comment>
<gene>
    <name evidence="3" type="primary">gpmB</name>
    <name evidence="3" type="ORF">CSEC_0749</name>
</gene>
<dbReference type="GO" id="GO:0016853">
    <property type="term" value="F:isomerase activity"/>
    <property type="evidence" value="ECO:0007669"/>
    <property type="project" value="UniProtKB-KW"/>
</dbReference>
<protein>
    <submittedName>
        <fullName evidence="3">Phosphoglycerate mutase</fullName>
        <ecNumber evidence="3">5.4.2.-</ecNumber>
    </submittedName>
</protein>
<dbReference type="Gene3D" id="3.40.50.1240">
    <property type="entry name" value="Phosphoglycerate mutase-like"/>
    <property type="match status" value="1"/>
</dbReference>
<keyword evidence="4" id="KW-1185">Reference proteome</keyword>
<dbReference type="GO" id="GO:0070297">
    <property type="term" value="P:regulation of phosphorelay signal transduction system"/>
    <property type="evidence" value="ECO:0007669"/>
    <property type="project" value="TreeGrafter"/>
</dbReference>
<dbReference type="InterPro" id="IPR013078">
    <property type="entry name" value="His_Pase_superF_clade-1"/>
</dbReference>
<reference evidence="3" key="2">
    <citation type="submission" date="2014-09" db="EMBL/GenBank/DDBJ databases">
        <title>Criblamydia sequanensis harbors a mega-plasmid encoding arsenite resistance.</title>
        <authorList>
            <person name="Bertelli C."/>
            <person name="Goesmann A."/>
            <person name="Greub G."/>
        </authorList>
    </citation>
    <scope>NUCLEOTIDE SEQUENCE [LARGE SCALE GENOMIC DNA]</scope>
    <source>
        <strain evidence="3">CRIB-18</strain>
    </source>
</reference>
<reference evidence="3" key="1">
    <citation type="submission" date="2013-12" db="EMBL/GenBank/DDBJ databases">
        <authorList>
            <person name="Linke B."/>
        </authorList>
    </citation>
    <scope>NUCLEOTIDE SEQUENCE [LARGE SCALE GENOMIC DNA]</scope>
    <source>
        <strain evidence="3">CRIB-18</strain>
    </source>
</reference>
<feature type="binding site" evidence="2">
    <location>
        <position position="62"/>
    </location>
    <ligand>
        <name>substrate</name>
    </ligand>
</feature>
<dbReference type="eggNOG" id="COG0406">
    <property type="taxonomic scope" value="Bacteria"/>
</dbReference>
<dbReference type="AlphaFoldDB" id="A0A090D0Z9"/>
<dbReference type="EC" id="5.4.2.-" evidence="3"/>
<dbReference type="GO" id="GO:0101006">
    <property type="term" value="F:protein histidine phosphatase activity"/>
    <property type="evidence" value="ECO:0007669"/>
    <property type="project" value="TreeGrafter"/>
</dbReference>
<dbReference type="SMART" id="SM00855">
    <property type="entry name" value="PGAM"/>
    <property type="match status" value="1"/>
</dbReference>
<dbReference type="PANTHER" id="PTHR48100:SF15">
    <property type="entry name" value="SEDOHEPTULOSE 1,7-BISPHOSPHATASE"/>
    <property type="match status" value="1"/>
</dbReference>
<accession>A0A090D0Z9</accession>